<dbReference type="PANTHER" id="PTHR37422">
    <property type="entry name" value="TEICHURONIC ACID BIOSYNTHESIS PROTEIN TUAE"/>
    <property type="match status" value="1"/>
</dbReference>
<organism evidence="7 8">
    <name type="scientific">Microbacterium binotii</name>
    <dbReference type="NCBI Taxonomy" id="462710"/>
    <lineage>
        <taxon>Bacteria</taxon>
        <taxon>Bacillati</taxon>
        <taxon>Actinomycetota</taxon>
        <taxon>Actinomycetes</taxon>
        <taxon>Micrococcales</taxon>
        <taxon>Microbacteriaceae</taxon>
        <taxon>Microbacterium</taxon>
    </lineage>
</organism>
<dbReference type="EMBL" id="BAAARI010000002">
    <property type="protein sequence ID" value="GAA2567504.1"/>
    <property type="molecule type" value="Genomic_DNA"/>
</dbReference>
<keyword evidence="8" id="KW-1185">Reference proteome</keyword>
<comment type="subcellular location">
    <subcellularLocation>
        <location evidence="1">Membrane</location>
        <topology evidence="1">Multi-pass membrane protein</topology>
    </subcellularLocation>
</comment>
<feature type="transmembrane region" description="Helical" evidence="5">
    <location>
        <begin position="394"/>
        <end position="410"/>
    </location>
</feature>
<feature type="transmembrane region" description="Helical" evidence="5">
    <location>
        <begin position="198"/>
        <end position="216"/>
    </location>
</feature>
<keyword evidence="2 5" id="KW-0812">Transmembrane</keyword>
<protein>
    <recommendedName>
        <fullName evidence="6">O-antigen ligase-related domain-containing protein</fullName>
    </recommendedName>
</protein>
<feature type="transmembrane region" description="Helical" evidence="5">
    <location>
        <begin position="370"/>
        <end position="388"/>
    </location>
</feature>
<name>A0ABN3P7V5_9MICO</name>
<proteinExistence type="predicted"/>
<feature type="transmembrane region" description="Helical" evidence="5">
    <location>
        <begin position="338"/>
        <end position="358"/>
    </location>
</feature>
<accession>A0ABN3P7V5</accession>
<keyword evidence="4 5" id="KW-0472">Membrane</keyword>
<evidence type="ECO:0000313" key="8">
    <source>
        <dbReference type="Proteomes" id="UP001500274"/>
    </source>
</evidence>
<dbReference type="Pfam" id="PF04932">
    <property type="entry name" value="Wzy_C"/>
    <property type="match status" value="1"/>
</dbReference>
<evidence type="ECO:0000259" key="6">
    <source>
        <dbReference type="Pfam" id="PF04932"/>
    </source>
</evidence>
<evidence type="ECO:0000313" key="7">
    <source>
        <dbReference type="EMBL" id="GAA2567504.1"/>
    </source>
</evidence>
<evidence type="ECO:0000256" key="5">
    <source>
        <dbReference type="SAM" id="Phobius"/>
    </source>
</evidence>
<keyword evidence="3 5" id="KW-1133">Transmembrane helix</keyword>
<dbReference type="InterPro" id="IPR051533">
    <property type="entry name" value="WaaL-like"/>
</dbReference>
<dbReference type="InterPro" id="IPR007016">
    <property type="entry name" value="O-antigen_ligase-rel_domated"/>
</dbReference>
<dbReference type="Proteomes" id="UP001500274">
    <property type="component" value="Unassembled WGS sequence"/>
</dbReference>
<comment type="caution">
    <text evidence="7">The sequence shown here is derived from an EMBL/GenBank/DDBJ whole genome shotgun (WGS) entry which is preliminary data.</text>
</comment>
<evidence type="ECO:0000256" key="4">
    <source>
        <dbReference type="ARBA" id="ARBA00023136"/>
    </source>
</evidence>
<feature type="transmembrane region" description="Helical" evidence="5">
    <location>
        <begin position="222"/>
        <end position="239"/>
    </location>
</feature>
<feature type="transmembrane region" description="Helical" evidence="5">
    <location>
        <begin position="130"/>
        <end position="149"/>
    </location>
</feature>
<dbReference type="RefSeq" id="WP_344226156.1">
    <property type="nucleotide sequence ID" value="NZ_BAAARI010000002.1"/>
</dbReference>
<feature type="transmembrane region" description="Helical" evidence="5">
    <location>
        <begin position="98"/>
        <end position="118"/>
    </location>
</feature>
<feature type="transmembrane region" description="Helical" evidence="5">
    <location>
        <begin position="74"/>
        <end position="92"/>
    </location>
</feature>
<evidence type="ECO:0000256" key="1">
    <source>
        <dbReference type="ARBA" id="ARBA00004141"/>
    </source>
</evidence>
<reference evidence="7 8" key="1">
    <citation type="journal article" date="2019" name="Int. J. Syst. Evol. Microbiol.">
        <title>The Global Catalogue of Microorganisms (GCM) 10K type strain sequencing project: providing services to taxonomists for standard genome sequencing and annotation.</title>
        <authorList>
            <consortium name="The Broad Institute Genomics Platform"/>
            <consortium name="The Broad Institute Genome Sequencing Center for Infectious Disease"/>
            <person name="Wu L."/>
            <person name="Ma J."/>
        </authorList>
    </citation>
    <scope>NUCLEOTIDE SEQUENCE [LARGE SCALE GENOMIC DNA]</scope>
    <source>
        <strain evidence="7 8">JCM 16365</strain>
    </source>
</reference>
<sequence length="435" mass="46894">MNAAASSGVGELLRSARMARAFTLVVFGTTFGAFAIERLMGRVTYVTMVAGLCALAVAMLIARRGELSPLRLASATLALFLGWTLVSVFWSTDHPKSLIGWVALAALSLLGVTIAHVRDTLQTARALGDVMRWLLAISLGVEILFGILIDMPFPLLGVQGLIAELGPVQGIFGTRNALGFVAVLALITFLVEWRTSSVRPGVAVFSVLLAGGLAVLSDSPTVIVIALIVGLATLTLMVVRHTRPESRPMLQATLAGIVVVALAVAYAARGPIIAMLGAGSDFSTRADLWNTILDYVRYHPVQGWGWYGTWSTTEFPFLSINVSLGERHASALNAYFDILLQVGWFGLLLFAGFCVVALVRSWLEAGNRRAVVYTWTPLILTALLIDSVFESFTLFGYGWLLLVVCASRAGQSRSWRDRIDSGDPASPLLPEERTR</sequence>
<evidence type="ECO:0000256" key="3">
    <source>
        <dbReference type="ARBA" id="ARBA00022989"/>
    </source>
</evidence>
<dbReference type="PANTHER" id="PTHR37422:SF13">
    <property type="entry name" value="LIPOPOLYSACCHARIDE BIOSYNTHESIS PROTEIN PA4999-RELATED"/>
    <property type="match status" value="1"/>
</dbReference>
<feature type="transmembrane region" description="Helical" evidence="5">
    <location>
        <begin position="43"/>
        <end position="62"/>
    </location>
</feature>
<gene>
    <name evidence="7" type="ORF">GCM10009862_02730</name>
</gene>
<feature type="domain" description="O-antigen ligase-related" evidence="6">
    <location>
        <begin position="206"/>
        <end position="351"/>
    </location>
</feature>
<feature type="transmembrane region" description="Helical" evidence="5">
    <location>
        <begin position="169"/>
        <end position="191"/>
    </location>
</feature>
<evidence type="ECO:0000256" key="2">
    <source>
        <dbReference type="ARBA" id="ARBA00022692"/>
    </source>
</evidence>
<feature type="transmembrane region" description="Helical" evidence="5">
    <location>
        <begin position="251"/>
        <end position="268"/>
    </location>
</feature>
<feature type="transmembrane region" description="Helical" evidence="5">
    <location>
        <begin position="21"/>
        <end position="37"/>
    </location>
</feature>